<dbReference type="Gene3D" id="1.25.40.10">
    <property type="entry name" value="Tetratricopeptide repeat domain"/>
    <property type="match status" value="1"/>
</dbReference>
<name>A0A0F5YIS3_9CYAN</name>
<protein>
    <submittedName>
        <fullName evidence="2">Uncharacterized protein</fullName>
    </submittedName>
</protein>
<proteinExistence type="predicted"/>
<feature type="repeat" description="TPR" evidence="1">
    <location>
        <begin position="71"/>
        <end position="104"/>
    </location>
</feature>
<feature type="repeat" description="TPR" evidence="1">
    <location>
        <begin position="31"/>
        <end position="64"/>
    </location>
</feature>
<dbReference type="OrthoDB" id="437421at2"/>
<organism evidence="2 3">
    <name type="scientific">Limnoraphis robusta CS-951</name>
    <dbReference type="NCBI Taxonomy" id="1637645"/>
    <lineage>
        <taxon>Bacteria</taxon>
        <taxon>Bacillati</taxon>
        <taxon>Cyanobacteriota</taxon>
        <taxon>Cyanophyceae</taxon>
        <taxon>Oscillatoriophycideae</taxon>
        <taxon>Oscillatoriales</taxon>
        <taxon>Sirenicapillariaceae</taxon>
        <taxon>Limnoraphis</taxon>
    </lineage>
</organism>
<accession>A0A0F5YIS3</accession>
<dbReference type="SMART" id="SM00028">
    <property type="entry name" value="TPR"/>
    <property type="match status" value="3"/>
</dbReference>
<dbReference type="Pfam" id="PF13424">
    <property type="entry name" value="TPR_12"/>
    <property type="match status" value="2"/>
</dbReference>
<dbReference type="EMBL" id="LATL02000251">
    <property type="protein sequence ID" value="KKD38663.1"/>
    <property type="molecule type" value="Genomic_DNA"/>
</dbReference>
<evidence type="ECO:0000313" key="2">
    <source>
        <dbReference type="EMBL" id="KKD38663.1"/>
    </source>
</evidence>
<gene>
    <name evidence="2" type="ORF">WN50_07620</name>
</gene>
<dbReference type="PATRIC" id="fig|1637645.4.peg.4922"/>
<keyword evidence="1" id="KW-0802">TPR repeat</keyword>
<dbReference type="PROSITE" id="PS50005">
    <property type="entry name" value="TPR"/>
    <property type="match status" value="2"/>
</dbReference>
<dbReference type="Proteomes" id="UP000033607">
    <property type="component" value="Unassembled WGS sequence"/>
</dbReference>
<dbReference type="SUPFAM" id="SSF48452">
    <property type="entry name" value="TPR-like"/>
    <property type="match status" value="1"/>
</dbReference>
<dbReference type="AlphaFoldDB" id="A0A0F5YIS3"/>
<dbReference type="InterPro" id="IPR019734">
    <property type="entry name" value="TPR_rpt"/>
</dbReference>
<evidence type="ECO:0000313" key="3">
    <source>
        <dbReference type="Proteomes" id="UP000033607"/>
    </source>
</evidence>
<sequence>MGSINQCPQALAAYKQALNLSREIGDLRSEGIILSNIGAMYDCLGKYAKALEIYQEALLIHQTVGDYVSQGNTLNNIGTIYQNLDQSSKALEYYKKALVIHQDIGDRTGEYTILKNIGYLLEEQEQPELAIAFLKQSVNITESIRQNLQVLSREIQQSYTEKVADTYRKLADLLLKENRVLEAQRVLDLLKVQELEDYLKNVRGNANTASGIEFYQPEQEILARYNELQENVIEIGEELAQLQQKQNLTPEEEQRRNQLDQLLTEVKADFNNFARSSDNPKFLIAVWRSHLYRLG</sequence>
<comment type="caution">
    <text evidence="2">The sequence shown here is derived from an EMBL/GenBank/DDBJ whole genome shotgun (WGS) entry which is preliminary data.</text>
</comment>
<evidence type="ECO:0000256" key="1">
    <source>
        <dbReference type="PROSITE-ProRule" id="PRU00339"/>
    </source>
</evidence>
<dbReference type="InterPro" id="IPR011990">
    <property type="entry name" value="TPR-like_helical_dom_sf"/>
</dbReference>
<dbReference type="PANTHER" id="PTHR10098">
    <property type="entry name" value="RAPSYN-RELATED"/>
    <property type="match status" value="1"/>
</dbReference>
<reference evidence="2 3" key="1">
    <citation type="submission" date="2015-06" db="EMBL/GenBank/DDBJ databases">
        <title>Draft genome assembly of filamentous brackish cyanobacterium Limnoraphis robusta strain CS-951.</title>
        <authorList>
            <person name="Willis A."/>
            <person name="Parks M."/>
            <person name="Burford M.A."/>
        </authorList>
    </citation>
    <scope>NUCLEOTIDE SEQUENCE [LARGE SCALE GENOMIC DNA]</scope>
    <source>
        <strain evidence="2 3">CS-951</strain>
    </source>
</reference>
<dbReference type="RefSeq" id="WP_046277924.1">
    <property type="nucleotide sequence ID" value="NZ_LATL02000251.1"/>
</dbReference>
<dbReference type="PANTHER" id="PTHR10098:SF108">
    <property type="entry name" value="TETRATRICOPEPTIDE REPEAT PROTEIN 28"/>
    <property type="match status" value="1"/>
</dbReference>